<dbReference type="InterPro" id="IPR006474">
    <property type="entry name" value="Helicase_Cas3_CRISPR-ass_core"/>
</dbReference>
<proteinExistence type="inferred from homology"/>
<dbReference type="SUPFAM" id="SSF52540">
    <property type="entry name" value="P-loop containing nucleoside triphosphate hydrolases"/>
    <property type="match status" value="1"/>
</dbReference>
<sequence length="750" mass="81021">MCRGHGSLTRPVREWLFMSVGRGRLLGAINRRTSMSTSPASHPGSPATTSPLRTLSPSARSLWAKSGDETGWLCLPQHMLDSAGVATRLWDRWVSSALQDSCARACGLSTRDAGTLISWLAGAHDIGKACRKFQNQLDSSPEYAAFAQRVREAGLDPQPSTLEESSPLPHSVASQVILDGWLATRGLNKRVARSLSAVAGCHHGVPPGSHLEKTASAVLDSYGESWRQVWDELLAFITEYTQAGPVLERLNRPVPVAGQMLATGLVIMSDWIASDAENFPMEVIPDQELRVEQGCAAVDLTAPWEPEPPDLSDLDAFLRHRFSWPEDASARPCQRVVAQACQEAEGPTLLILEAPTGEGKTEAALLAAEVLGSSGAPTGGVLLAAPTMSTSDSLFRRTREWAASSSEDLGEVLSMFLGHSRNALNEDYQRLRAAQVYDETADHHEDTDRGQVVASQWMSGRKKGVLSTVVVSTVDQVLFMALQAKHAMLRHLGLAGKVVVIDEVHAYDAYMNVYLARAIEWLAEYGTSVVLLSATLPVQIKRTLMEAYARGLHAQRPLGELSSAYPLVTALSRQGSRELEVPPRPADIDAAVSTIADDVATLVSRVLESTEKGGCVLVLCNTVARAQDAYTALRTEMGEDVRLLHARFVAGDRVSLEKELVAEMGPRAHHGSGRPARRVVVATQVAEQSLDIDVDLLITDIAPMDLILQRLGRLHRHARPEGTGQRGCATPDDPAGPGGSRPADRRCHAA</sequence>
<evidence type="ECO:0000256" key="10">
    <source>
        <dbReference type="SAM" id="MobiDB-lite"/>
    </source>
</evidence>
<dbReference type="NCBIfam" id="TIGR01596">
    <property type="entry name" value="cas3_HD"/>
    <property type="match status" value="1"/>
</dbReference>
<evidence type="ECO:0000256" key="6">
    <source>
        <dbReference type="ARBA" id="ARBA00022801"/>
    </source>
</evidence>
<comment type="similarity">
    <text evidence="1">In the N-terminal section; belongs to the CRISPR-associated nuclease Cas3-HD family.</text>
</comment>
<dbReference type="InterPro" id="IPR054712">
    <property type="entry name" value="Cas3-like_dom"/>
</dbReference>
<reference evidence="13 14" key="1">
    <citation type="submission" date="2018-09" db="EMBL/GenBank/DDBJ databases">
        <authorList>
            <person name="Li J."/>
        </authorList>
    </citation>
    <scope>NUCLEOTIDE SEQUENCE [LARGE SCALE GENOMIC DNA]</scope>
    <source>
        <strain evidence="13 14">2129</strain>
    </source>
</reference>
<dbReference type="InterPro" id="IPR011545">
    <property type="entry name" value="DEAD/DEAH_box_helicase_dom"/>
</dbReference>
<dbReference type="InterPro" id="IPR006483">
    <property type="entry name" value="CRISPR-assoc_Cas3_HD"/>
</dbReference>
<dbReference type="Pfam" id="PF00270">
    <property type="entry name" value="DEAD"/>
    <property type="match status" value="1"/>
</dbReference>
<keyword evidence="5" id="KW-0547">Nucleotide-binding</keyword>
<keyword evidence="8" id="KW-0067">ATP-binding</keyword>
<keyword evidence="14" id="KW-1185">Reference proteome</keyword>
<dbReference type="CDD" id="cd09641">
    <property type="entry name" value="Cas3''_I"/>
    <property type="match status" value="1"/>
</dbReference>
<dbReference type="Gene3D" id="3.40.50.300">
    <property type="entry name" value="P-loop containing nucleotide triphosphate hydrolases"/>
    <property type="match status" value="2"/>
</dbReference>
<comment type="similarity">
    <text evidence="2">In the central section; belongs to the CRISPR-associated helicase Cas3 family.</text>
</comment>
<gene>
    <name evidence="13" type="primary">cas3</name>
    <name evidence="13" type="ORF">D5R93_06910</name>
</gene>
<dbReference type="Gene3D" id="1.10.3210.30">
    <property type="match status" value="1"/>
</dbReference>
<feature type="domain" description="Helicase C-terminal" evidence="11">
    <location>
        <begin position="598"/>
        <end position="750"/>
    </location>
</feature>
<keyword evidence="6" id="KW-0378">Hydrolase</keyword>
<dbReference type="InterPro" id="IPR038257">
    <property type="entry name" value="CRISPR-assoc_Cas3_HD_sf"/>
</dbReference>
<dbReference type="InterPro" id="IPR014001">
    <property type="entry name" value="Helicase_ATP-bd"/>
</dbReference>
<keyword evidence="9" id="KW-0051">Antiviral defense</keyword>
<evidence type="ECO:0000313" key="14">
    <source>
        <dbReference type="Proteomes" id="UP000273001"/>
    </source>
</evidence>
<dbReference type="InterPro" id="IPR027417">
    <property type="entry name" value="P-loop_NTPase"/>
</dbReference>
<dbReference type="SMART" id="SM00490">
    <property type="entry name" value="HELICc"/>
    <property type="match status" value="1"/>
</dbReference>
<dbReference type="InterPro" id="IPR001650">
    <property type="entry name" value="Helicase_C-like"/>
</dbReference>
<evidence type="ECO:0000256" key="8">
    <source>
        <dbReference type="ARBA" id="ARBA00022840"/>
    </source>
</evidence>
<evidence type="ECO:0000256" key="3">
    <source>
        <dbReference type="ARBA" id="ARBA00022722"/>
    </source>
</evidence>
<dbReference type="PANTHER" id="PTHR47963:SF9">
    <property type="entry name" value="CRISPR-ASSOCIATED ENDONUCLEASE_HELICASE CAS3"/>
    <property type="match status" value="1"/>
</dbReference>
<dbReference type="PANTHER" id="PTHR47963">
    <property type="entry name" value="DEAD-BOX ATP-DEPENDENT RNA HELICASE 47, MITOCHONDRIAL"/>
    <property type="match status" value="1"/>
</dbReference>
<dbReference type="PROSITE" id="PS51194">
    <property type="entry name" value="HELICASE_CTER"/>
    <property type="match status" value="1"/>
</dbReference>
<evidence type="ECO:0000259" key="12">
    <source>
        <dbReference type="PROSITE" id="PS51643"/>
    </source>
</evidence>
<dbReference type="SMART" id="SM00487">
    <property type="entry name" value="DEXDc"/>
    <property type="match status" value="1"/>
</dbReference>
<dbReference type="NCBIfam" id="TIGR01587">
    <property type="entry name" value="cas3_core"/>
    <property type="match status" value="1"/>
</dbReference>
<dbReference type="InterPro" id="IPR050547">
    <property type="entry name" value="DEAD_box_RNA_helicases"/>
</dbReference>
<name>A0ABN5PSX4_9ACTO</name>
<dbReference type="Pfam" id="PF18019">
    <property type="entry name" value="Cas3_HD"/>
    <property type="match status" value="1"/>
</dbReference>
<evidence type="ECO:0000256" key="1">
    <source>
        <dbReference type="ARBA" id="ARBA00006847"/>
    </source>
</evidence>
<keyword evidence="3" id="KW-0540">Nuclease</keyword>
<evidence type="ECO:0000256" key="5">
    <source>
        <dbReference type="ARBA" id="ARBA00022741"/>
    </source>
</evidence>
<dbReference type="Pfam" id="PF22590">
    <property type="entry name" value="Cas3-like_C_2"/>
    <property type="match status" value="1"/>
</dbReference>
<evidence type="ECO:0000256" key="9">
    <source>
        <dbReference type="ARBA" id="ARBA00023118"/>
    </source>
</evidence>
<organism evidence="13 14">
    <name type="scientific">Actinomyces lilanjuaniae</name>
    <dbReference type="NCBI Taxonomy" id="2321394"/>
    <lineage>
        <taxon>Bacteria</taxon>
        <taxon>Bacillati</taxon>
        <taxon>Actinomycetota</taxon>
        <taxon>Actinomycetes</taxon>
        <taxon>Actinomycetales</taxon>
        <taxon>Actinomycetaceae</taxon>
        <taxon>Actinomyces</taxon>
    </lineage>
</organism>
<feature type="region of interest" description="Disordered" evidence="10">
    <location>
        <begin position="34"/>
        <end position="54"/>
    </location>
</feature>
<evidence type="ECO:0000256" key="7">
    <source>
        <dbReference type="ARBA" id="ARBA00022806"/>
    </source>
</evidence>
<keyword evidence="4" id="KW-0479">Metal-binding</keyword>
<protein>
    <submittedName>
        <fullName evidence="13">CRISPR-associated helicase Cas3</fullName>
    </submittedName>
</protein>
<dbReference type="EMBL" id="CP032514">
    <property type="protein sequence ID" value="AYD89826.1"/>
    <property type="molecule type" value="Genomic_DNA"/>
</dbReference>
<feature type="region of interest" description="Disordered" evidence="10">
    <location>
        <begin position="718"/>
        <end position="750"/>
    </location>
</feature>
<evidence type="ECO:0000256" key="4">
    <source>
        <dbReference type="ARBA" id="ARBA00022723"/>
    </source>
</evidence>
<keyword evidence="7" id="KW-0347">Helicase</keyword>
<accession>A0ABN5PSX4</accession>
<feature type="domain" description="HD Cas3-type" evidence="12">
    <location>
        <begin position="68"/>
        <end position="272"/>
    </location>
</feature>
<dbReference type="PROSITE" id="PS51643">
    <property type="entry name" value="HD_CAS3"/>
    <property type="match status" value="1"/>
</dbReference>
<evidence type="ECO:0000256" key="2">
    <source>
        <dbReference type="ARBA" id="ARBA00009046"/>
    </source>
</evidence>
<evidence type="ECO:0000259" key="11">
    <source>
        <dbReference type="PROSITE" id="PS51194"/>
    </source>
</evidence>
<evidence type="ECO:0000313" key="13">
    <source>
        <dbReference type="EMBL" id="AYD89826.1"/>
    </source>
</evidence>
<dbReference type="Proteomes" id="UP000273001">
    <property type="component" value="Chromosome"/>
</dbReference>